<evidence type="ECO:0000256" key="6">
    <source>
        <dbReference type="ARBA" id="ARBA00025397"/>
    </source>
</evidence>
<keyword evidence="5" id="KW-1035">Host cytoplasm</keyword>
<evidence type="ECO:0000256" key="1">
    <source>
        <dbReference type="ARBA" id="ARBA00004192"/>
    </source>
</evidence>
<evidence type="ECO:0000256" key="2">
    <source>
        <dbReference type="ARBA" id="ARBA00007157"/>
    </source>
</evidence>
<name>A7KC30_RGDV</name>
<feature type="compositionally biased region" description="Basic and acidic residues" evidence="7">
    <location>
        <begin position="109"/>
        <end position="132"/>
    </location>
</feature>
<dbReference type="Pfam" id="PF17464">
    <property type="entry name" value="Pns11_12"/>
    <property type="match status" value="1"/>
</dbReference>
<evidence type="ECO:0000313" key="8">
    <source>
        <dbReference type="EMBL" id="ABO76901.1"/>
    </source>
</evidence>
<reference evidence="8" key="2">
    <citation type="journal article" date="2011" name="Sci. China Life Sci.">
        <title>Identification of Pns12 as the second silencing suppressor of Rice gall dwarf virus.</title>
        <authorList>
            <person name="Wu J."/>
            <person name="Wang C."/>
            <person name="Du Z."/>
            <person name="Cai L."/>
            <person name="Hu M."/>
            <person name="Wu Z."/>
            <person name="Li Y."/>
            <person name="Xie L."/>
        </authorList>
    </citation>
    <scope>NUCLEOTIDE SEQUENCE</scope>
    <source>
        <strain evidence="8">Guang Dong</strain>
    </source>
</reference>
<sequence length="206" mass="23585">MTSNEENPVGVQTLKPNNDAKRVFEMRKIPSSNVMRVEYTKQSKYRTCVCPSALHFAEECPSNDVLFSVGAHRNMLCVAKAFDQTKPRGIQRGNRRNNVAKVMTLNELMPKDESNDRKKAKTGRDKKVEKSLRGRASSSRSRGRGGFSRNGRDRRETDSQDEYSEDNSYKSEEEFTEDETAPLTKKDMLKMMSMFQSGAKSKRRPR</sequence>
<evidence type="ECO:0000256" key="4">
    <source>
        <dbReference type="ARBA" id="ARBA00022884"/>
    </source>
</evidence>
<dbReference type="EMBL" id="EF177263">
    <property type="protein sequence ID" value="ABO76901.1"/>
    <property type="molecule type" value="Genomic_RNA"/>
</dbReference>
<evidence type="ECO:0000256" key="3">
    <source>
        <dbReference type="ARBA" id="ARBA00021641"/>
    </source>
</evidence>
<reference evidence="8" key="1">
    <citation type="submission" date="2006-12" db="EMBL/GenBank/DDBJ databases">
        <title>Molecular Characterization of Genome Segment S12 of Rice Gall Dwarf Virus.</title>
        <authorList>
            <person name="Fan G.C."/>
            <person name="Wu Z.J."/>
            <person name="Zhang S.B."/>
            <person name="Huang M.Y."/>
            <person name="Lin Q.Y."/>
            <person name="Xie L.H."/>
        </authorList>
    </citation>
    <scope>NUCLEOTIDE SEQUENCE</scope>
    <source>
        <strain evidence="8">Guang Dong</strain>
    </source>
</reference>
<feature type="region of interest" description="Disordered" evidence="7">
    <location>
        <begin position="88"/>
        <end position="206"/>
    </location>
</feature>
<evidence type="ECO:0000256" key="5">
    <source>
        <dbReference type="ARBA" id="ARBA00023200"/>
    </source>
</evidence>
<comment type="similarity">
    <text evidence="2">Belongs to the phytoreovirus RNA-binding protein family.</text>
</comment>
<dbReference type="InterPro" id="IPR035351">
    <property type="entry name" value="Pns11/12"/>
</dbReference>
<proteinExistence type="inferred from homology"/>
<organism evidence="8">
    <name type="scientific">Rice gall dwarf virus</name>
    <name type="common">RGDV</name>
    <dbReference type="NCBI Taxonomy" id="10986"/>
    <lineage>
        <taxon>Viruses</taxon>
        <taxon>Riboviria</taxon>
        <taxon>Orthornavirae</taxon>
        <taxon>Duplornaviricota</taxon>
        <taxon>Resentoviricetes</taxon>
        <taxon>Reovirales</taxon>
        <taxon>Sedoreoviridae</taxon>
        <taxon>Phytoreovirus</taxon>
        <taxon>Phytoreovirus betaoryzae</taxon>
    </lineage>
</organism>
<organismHost>
    <name type="scientific">Nephotettix cincticeps</name>
    <name type="common">Green rice leafhopper</name>
    <name type="synonym">Selenocephalus cincticeps</name>
    <dbReference type="NCBI Taxonomy" id="94400"/>
</organismHost>
<dbReference type="GO" id="GO:0003723">
    <property type="term" value="F:RNA binding"/>
    <property type="evidence" value="ECO:0007669"/>
    <property type="project" value="UniProtKB-KW"/>
</dbReference>
<comment type="function">
    <text evidence="6">Constituent of viral factories. Binds to ssRNA and dsRNA.</text>
</comment>
<dbReference type="GO" id="GO:0030430">
    <property type="term" value="C:host cell cytoplasm"/>
    <property type="evidence" value="ECO:0007669"/>
    <property type="project" value="UniProtKB-SubCell"/>
</dbReference>
<keyword evidence="4" id="KW-0694">RNA-binding</keyword>
<protein>
    <recommendedName>
        <fullName evidence="3">RNA-binding protein</fullName>
    </recommendedName>
</protein>
<evidence type="ECO:0000256" key="7">
    <source>
        <dbReference type="SAM" id="MobiDB-lite"/>
    </source>
</evidence>
<accession>A7KC30</accession>
<comment type="subcellular location">
    <subcellularLocation>
        <location evidence="1">Host cytoplasm</location>
    </subcellularLocation>
</comment>
<organismHost>
    <name type="scientific">Oryza sativa</name>
    <name type="common">Rice</name>
    <dbReference type="NCBI Taxonomy" id="4530"/>
</organismHost>